<name>A0A9Q0XM23_9SAUR</name>
<evidence type="ECO:0000313" key="2">
    <source>
        <dbReference type="EMBL" id="KAJ7317455.1"/>
    </source>
</evidence>
<feature type="region of interest" description="Disordered" evidence="1">
    <location>
        <begin position="65"/>
        <end position="128"/>
    </location>
</feature>
<dbReference type="Proteomes" id="UP001142489">
    <property type="component" value="Unassembled WGS sequence"/>
</dbReference>
<feature type="compositionally biased region" description="Acidic residues" evidence="1">
    <location>
        <begin position="65"/>
        <end position="77"/>
    </location>
</feature>
<proteinExistence type="predicted"/>
<dbReference type="AlphaFoldDB" id="A0A9Q0XM23"/>
<dbReference type="EMBL" id="JAPFRF010000011">
    <property type="protein sequence ID" value="KAJ7317455.1"/>
    <property type="molecule type" value="Genomic_DNA"/>
</dbReference>
<feature type="compositionally biased region" description="Basic and acidic residues" evidence="1">
    <location>
        <begin position="112"/>
        <end position="122"/>
    </location>
</feature>
<accession>A0A9Q0XM23</accession>
<feature type="compositionally biased region" description="Acidic residues" evidence="1">
    <location>
        <begin position="84"/>
        <end position="96"/>
    </location>
</feature>
<evidence type="ECO:0000256" key="1">
    <source>
        <dbReference type="SAM" id="MobiDB-lite"/>
    </source>
</evidence>
<gene>
    <name evidence="2" type="ORF">JRQ81_003617</name>
</gene>
<keyword evidence="3" id="KW-1185">Reference proteome</keyword>
<organism evidence="2 3">
    <name type="scientific">Phrynocephalus forsythii</name>
    <dbReference type="NCBI Taxonomy" id="171643"/>
    <lineage>
        <taxon>Eukaryota</taxon>
        <taxon>Metazoa</taxon>
        <taxon>Chordata</taxon>
        <taxon>Craniata</taxon>
        <taxon>Vertebrata</taxon>
        <taxon>Euteleostomi</taxon>
        <taxon>Lepidosauria</taxon>
        <taxon>Squamata</taxon>
        <taxon>Bifurcata</taxon>
        <taxon>Unidentata</taxon>
        <taxon>Episquamata</taxon>
        <taxon>Toxicofera</taxon>
        <taxon>Iguania</taxon>
        <taxon>Acrodonta</taxon>
        <taxon>Agamidae</taxon>
        <taxon>Agaminae</taxon>
        <taxon>Phrynocephalus</taxon>
    </lineage>
</organism>
<sequence>MDVSSTRGCEQQELYICPERGMAPKEKSCSWEAAKDGWIPCDTSPPICVFSETENGDDYVVIVDDDGDEEDEEDEEATDVHEIVDEEESGQGEGVEEVLSSPEDNITGPTTCDREQPDGKDSEAEEDG</sequence>
<protein>
    <submittedName>
        <fullName evidence="2">Uncharacterized protein</fullName>
    </submittedName>
</protein>
<reference evidence="2" key="1">
    <citation type="journal article" date="2023" name="DNA Res.">
        <title>Chromosome-level genome assembly of Phrynocephalus forsythii using third-generation DNA sequencing and Hi-C analysis.</title>
        <authorList>
            <person name="Qi Y."/>
            <person name="Zhao W."/>
            <person name="Zhao Y."/>
            <person name="Niu C."/>
            <person name="Cao S."/>
            <person name="Zhang Y."/>
        </authorList>
    </citation>
    <scope>NUCLEOTIDE SEQUENCE</scope>
    <source>
        <tissue evidence="2">Muscle</tissue>
    </source>
</reference>
<evidence type="ECO:0000313" key="3">
    <source>
        <dbReference type="Proteomes" id="UP001142489"/>
    </source>
</evidence>
<comment type="caution">
    <text evidence="2">The sequence shown here is derived from an EMBL/GenBank/DDBJ whole genome shotgun (WGS) entry which is preliminary data.</text>
</comment>